<gene>
    <name evidence="7" type="ORF">CXZ10_03705</name>
</gene>
<dbReference type="Proteomes" id="UP000233491">
    <property type="component" value="Unassembled WGS sequence"/>
</dbReference>
<name>A0A1I4QRQ9_9HYPH</name>
<evidence type="ECO:0000313" key="8">
    <source>
        <dbReference type="Proteomes" id="UP000233491"/>
    </source>
</evidence>
<dbReference type="InterPro" id="IPR009915">
    <property type="entry name" value="NnrU_dom"/>
</dbReference>
<proteinExistence type="predicted"/>
<feature type="transmembrane region" description="Helical" evidence="5">
    <location>
        <begin position="113"/>
        <end position="140"/>
    </location>
</feature>
<comment type="caution">
    <text evidence="7">The sequence shown here is derived from an EMBL/GenBank/DDBJ whole genome shotgun (WGS) entry which is preliminary data.</text>
</comment>
<keyword evidence="8" id="KW-1185">Reference proteome</keyword>
<feature type="domain" description="NnrU" evidence="6">
    <location>
        <begin position="4"/>
        <end position="189"/>
    </location>
</feature>
<keyword evidence="3 5" id="KW-1133">Transmembrane helix</keyword>
<dbReference type="AlphaFoldDB" id="A0A1I4QRQ9"/>
<protein>
    <submittedName>
        <fullName evidence="7">NnrU family protein</fullName>
    </submittedName>
</protein>
<reference evidence="7 8" key="1">
    <citation type="submission" date="2017-12" db="EMBL/GenBank/DDBJ databases">
        <title>Anaerobic carbon monoxide metabolism by Pleomorphomonas carboxyditropha sp. nov., a new mesophilic hydrogenogenic carboxidotroph.</title>
        <authorList>
            <person name="Esquivel-Elizondo S."/>
            <person name="Krajmalnik-Brown R."/>
        </authorList>
    </citation>
    <scope>NUCLEOTIDE SEQUENCE [LARGE SCALE GENOMIC DNA]</scope>
    <source>
        <strain evidence="7 8">R5-392</strain>
    </source>
</reference>
<dbReference type="OrthoDB" id="5293641at2"/>
<evidence type="ECO:0000256" key="5">
    <source>
        <dbReference type="SAM" id="Phobius"/>
    </source>
</evidence>
<dbReference type="Pfam" id="PF07298">
    <property type="entry name" value="NnrU"/>
    <property type="match status" value="1"/>
</dbReference>
<dbReference type="GO" id="GO:0016020">
    <property type="term" value="C:membrane"/>
    <property type="evidence" value="ECO:0007669"/>
    <property type="project" value="UniProtKB-SubCell"/>
</dbReference>
<evidence type="ECO:0000256" key="1">
    <source>
        <dbReference type="ARBA" id="ARBA00004141"/>
    </source>
</evidence>
<organism evidence="7 8">
    <name type="scientific">Pleomorphomonas diazotrophica</name>
    <dbReference type="NCBI Taxonomy" id="1166257"/>
    <lineage>
        <taxon>Bacteria</taxon>
        <taxon>Pseudomonadati</taxon>
        <taxon>Pseudomonadota</taxon>
        <taxon>Alphaproteobacteria</taxon>
        <taxon>Hyphomicrobiales</taxon>
        <taxon>Pleomorphomonadaceae</taxon>
        <taxon>Pleomorphomonas</taxon>
    </lineage>
</organism>
<evidence type="ECO:0000256" key="3">
    <source>
        <dbReference type="ARBA" id="ARBA00022989"/>
    </source>
</evidence>
<evidence type="ECO:0000256" key="4">
    <source>
        <dbReference type="ARBA" id="ARBA00023136"/>
    </source>
</evidence>
<dbReference type="RefSeq" id="WP_101287581.1">
    <property type="nucleotide sequence ID" value="NZ_FOUQ01000001.1"/>
</dbReference>
<sequence>MSIFLVGLVLFVGIHSIYILAPGIREAAIARVGYNPWRGIYSLVALTGLILTIYGYGLARQDPVLLFEPPSWARVFSFVLMAVALPLLVASFFPVPTRIGRFVRHPMLMSVTLWSVAHALAIGTLAGVLLSAVFFIWTLAARFSLIARPMTAATTATPEPLNDWIAVAVGLAVWAALMFLLHDWLIGMPLL</sequence>
<feature type="transmembrane region" description="Helical" evidence="5">
    <location>
        <begin position="71"/>
        <end position="93"/>
    </location>
</feature>
<feature type="transmembrane region" description="Helical" evidence="5">
    <location>
        <begin position="161"/>
        <end position="181"/>
    </location>
</feature>
<keyword evidence="4 5" id="KW-0472">Membrane</keyword>
<keyword evidence="2 5" id="KW-0812">Transmembrane</keyword>
<evidence type="ECO:0000256" key="2">
    <source>
        <dbReference type="ARBA" id="ARBA00022692"/>
    </source>
</evidence>
<comment type="subcellular location">
    <subcellularLocation>
        <location evidence="1">Membrane</location>
        <topology evidence="1">Multi-pass membrane protein</topology>
    </subcellularLocation>
</comment>
<feature type="transmembrane region" description="Helical" evidence="5">
    <location>
        <begin position="40"/>
        <end position="59"/>
    </location>
</feature>
<accession>A0A1I4QRQ9</accession>
<evidence type="ECO:0000259" key="6">
    <source>
        <dbReference type="Pfam" id="PF07298"/>
    </source>
</evidence>
<dbReference type="EMBL" id="PJNW01000002">
    <property type="protein sequence ID" value="PKR90488.1"/>
    <property type="molecule type" value="Genomic_DNA"/>
</dbReference>
<evidence type="ECO:0000313" key="7">
    <source>
        <dbReference type="EMBL" id="PKR90488.1"/>
    </source>
</evidence>